<dbReference type="EMBL" id="JBDFQZ010000008">
    <property type="protein sequence ID" value="KAK9697942.1"/>
    <property type="molecule type" value="Genomic_DNA"/>
</dbReference>
<name>A0AAW1J4J1_SAPOF</name>
<dbReference type="Gene3D" id="4.10.60.10">
    <property type="entry name" value="Zinc finger, CCHC-type"/>
    <property type="match status" value="1"/>
</dbReference>
<comment type="caution">
    <text evidence="2">The sequence shown here is derived from an EMBL/GenBank/DDBJ whole genome shotgun (WGS) entry which is preliminary data.</text>
</comment>
<evidence type="ECO:0000313" key="2">
    <source>
        <dbReference type="EMBL" id="KAK9697942.1"/>
    </source>
</evidence>
<keyword evidence="3" id="KW-1185">Reference proteome</keyword>
<dbReference type="GO" id="GO:0008270">
    <property type="term" value="F:zinc ion binding"/>
    <property type="evidence" value="ECO:0007669"/>
    <property type="project" value="InterPro"/>
</dbReference>
<dbReference type="Proteomes" id="UP001443914">
    <property type="component" value="Unassembled WGS sequence"/>
</dbReference>
<accession>A0AAW1J4J1</accession>
<protein>
    <submittedName>
        <fullName evidence="2">Uncharacterized protein</fullName>
    </submittedName>
</protein>
<dbReference type="GO" id="GO:0003676">
    <property type="term" value="F:nucleic acid binding"/>
    <property type="evidence" value="ECO:0007669"/>
    <property type="project" value="InterPro"/>
</dbReference>
<dbReference type="PANTHER" id="PTHR34222">
    <property type="entry name" value="GAG_PRE-INTEGRS DOMAIN-CONTAINING PROTEIN"/>
    <property type="match status" value="1"/>
</dbReference>
<dbReference type="SUPFAM" id="SSF57756">
    <property type="entry name" value="Retrovirus zinc finger-like domains"/>
    <property type="match status" value="1"/>
</dbReference>
<dbReference type="InterPro" id="IPR036875">
    <property type="entry name" value="Znf_CCHC_sf"/>
</dbReference>
<dbReference type="AlphaFoldDB" id="A0AAW1J4J1"/>
<sequence>MSAYEASLGQRDTFQTHSTAYGFNSGYESVKTHILSMDPLPPINKALGLLQKIEKQKMLSDAQSDILVDATAYASTRTDSRRSFAPISKKPGVDREDKEGRECTHCLRKGHNVEECFKLKTCTFCNTKGHIKEHCYKLKALNAKAGRTSGGYKRNANNVDVLGFSTKQTAHDNTPMDDYSTPSHVSAQKSASSQSDLHNVMRSEVVQGIVNSVISQVLQAIHDRTPSTDDKSYDPIHSAGPFK</sequence>
<feature type="region of interest" description="Disordered" evidence="1">
    <location>
        <begin position="168"/>
        <end position="196"/>
    </location>
</feature>
<gene>
    <name evidence="2" type="ORF">RND81_08G071400</name>
</gene>
<feature type="compositionally biased region" description="Polar residues" evidence="1">
    <location>
        <begin position="180"/>
        <end position="196"/>
    </location>
</feature>
<proteinExistence type="predicted"/>
<reference evidence="2" key="1">
    <citation type="submission" date="2024-03" db="EMBL/GenBank/DDBJ databases">
        <title>WGS assembly of Saponaria officinalis var. Norfolk2.</title>
        <authorList>
            <person name="Jenkins J."/>
            <person name="Shu S."/>
            <person name="Grimwood J."/>
            <person name="Barry K."/>
            <person name="Goodstein D."/>
            <person name="Schmutz J."/>
            <person name="Leebens-Mack J."/>
            <person name="Osbourn A."/>
        </authorList>
    </citation>
    <scope>NUCLEOTIDE SEQUENCE [LARGE SCALE GENOMIC DNA]</scope>
    <source>
        <strain evidence="2">JIC</strain>
    </source>
</reference>
<evidence type="ECO:0000256" key="1">
    <source>
        <dbReference type="SAM" id="MobiDB-lite"/>
    </source>
</evidence>
<dbReference type="PANTHER" id="PTHR34222:SF99">
    <property type="entry name" value="PROTEIN, PUTATIVE-RELATED"/>
    <property type="match status" value="1"/>
</dbReference>
<organism evidence="2 3">
    <name type="scientific">Saponaria officinalis</name>
    <name type="common">Common soapwort</name>
    <name type="synonym">Lychnis saponaria</name>
    <dbReference type="NCBI Taxonomy" id="3572"/>
    <lineage>
        <taxon>Eukaryota</taxon>
        <taxon>Viridiplantae</taxon>
        <taxon>Streptophyta</taxon>
        <taxon>Embryophyta</taxon>
        <taxon>Tracheophyta</taxon>
        <taxon>Spermatophyta</taxon>
        <taxon>Magnoliopsida</taxon>
        <taxon>eudicotyledons</taxon>
        <taxon>Gunneridae</taxon>
        <taxon>Pentapetalae</taxon>
        <taxon>Caryophyllales</taxon>
        <taxon>Caryophyllaceae</taxon>
        <taxon>Caryophylleae</taxon>
        <taxon>Saponaria</taxon>
    </lineage>
</organism>
<evidence type="ECO:0000313" key="3">
    <source>
        <dbReference type="Proteomes" id="UP001443914"/>
    </source>
</evidence>